<dbReference type="PANTHER" id="PTHR43751:SF3">
    <property type="entry name" value="SULFATASE N-TERMINAL DOMAIN-CONTAINING PROTEIN"/>
    <property type="match status" value="1"/>
</dbReference>
<dbReference type="InterPro" id="IPR052701">
    <property type="entry name" value="GAG_Ulvan_Degrading_Sulfatases"/>
</dbReference>
<reference evidence="2 3" key="1">
    <citation type="submission" date="2016-09" db="EMBL/GenBank/DDBJ databases">
        <title>Draft genome sequence for the type strain of Desulfuribacillus alkaliarsenatis AHT28, an obligately anaerobic, sulfidogenic bacterium isolated from Russian soda lake sediments.</title>
        <authorList>
            <person name="Abin C.A."/>
            <person name="Hollibaugh J.T."/>
        </authorList>
    </citation>
    <scope>NUCLEOTIDE SEQUENCE [LARGE SCALE GENOMIC DNA]</scope>
    <source>
        <strain evidence="2 3">AHT28</strain>
    </source>
</reference>
<dbReference type="STRING" id="766136.BHF68_14055"/>
<dbReference type="OrthoDB" id="9762324at2"/>
<keyword evidence="3" id="KW-1185">Reference proteome</keyword>
<evidence type="ECO:0000313" key="2">
    <source>
        <dbReference type="EMBL" id="OEF97717.1"/>
    </source>
</evidence>
<evidence type="ECO:0000259" key="1">
    <source>
        <dbReference type="Pfam" id="PF00884"/>
    </source>
</evidence>
<protein>
    <recommendedName>
        <fullName evidence="1">Sulfatase N-terminal domain-containing protein</fullName>
    </recommendedName>
</protein>
<evidence type="ECO:0000313" key="3">
    <source>
        <dbReference type="Proteomes" id="UP000094296"/>
    </source>
</evidence>
<dbReference type="InterPro" id="IPR017850">
    <property type="entry name" value="Alkaline_phosphatase_core_sf"/>
</dbReference>
<dbReference type="SUPFAM" id="SSF53649">
    <property type="entry name" value="Alkaline phosphatase-like"/>
    <property type="match status" value="1"/>
</dbReference>
<dbReference type="RefSeq" id="WP_069642587.1">
    <property type="nucleotide sequence ID" value="NZ_MIJE01000005.1"/>
</dbReference>
<feature type="domain" description="Sulfatase N-terminal" evidence="1">
    <location>
        <begin position="247"/>
        <end position="516"/>
    </location>
</feature>
<accession>A0A1E5G3R4</accession>
<organism evidence="2 3">
    <name type="scientific">Desulfuribacillus alkaliarsenatis</name>
    <dbReference type="NCBI Taxonomy" id="766136"/>
    <lineage>
        <taxon>Bacteria</taxon>
        <taxon>Bacillati</taxon>
        <taxon>Bacillota</taxon>
        <taxon>Desulfuribacillia</taxon>
        <taxon>Desulfuribacillales</taxon>
        <taxon>Desulfuribacillaceae</taxon>
        <taxon>Desulfuribacillus</taxon>
    </lineage>
</organism>
<dbReference type="InterPro" id="IPR000917">
    <property type="entry name" value="Sulfatase_N"/>
</dbReference>
<name>A0A1E5G3R4_9FIRM</name>
<dbReference type="Gene3D" id="3.40.720.10">
    <property type="entry name" value="Alkaline Phosphatase, subunit A"/>
    <property type="match status" value="1"/>
</dbReference>
<dbReference type="EMBL" id="MIJE01000005">
    <property type="protein sequence ID" value="OEF97717.1"/>
    <property type="molecule type" value="Genomic_DNA"/>
</dbReference>
<gene>
    <name evidence="2" type="ORF">BHF68_14055</name>
</gene>
<sequence>MSKFQSKLDDLLIKYDLIPIDSDETMVEKIMKEIWAEIPTSIRTVIWGAGAHTNELVNLLPINEKNIVGILDIDSTSQNQTLHGYPVYDPSYIKDGNIEMVVISSFVHRQEMKDTIGTLNPKCKHIDFYDELAARGIELQCAFFASFGDYQELYRIKSFYESAKVDEEREHYLFQLICRYLSIKDFVYAKQFSTIYIENNYKNSTSIKEFWDEFAILTKKIHAAISKRNTLDISMFVIDALRYKDITAMPYLNSLAENSAHFTKAFATNLHTRMSLLSILTGKLPIDDELYKQHIIILEESPLLSKLKNSGYRLRNYTLDKNFIADGPDMELIRLRTNPNETATDSNRVIRKSTPSVLWDHICCLAENIDSPIFTLLHLIAETHRPHLCGFHKRQPLIHQEVREVIEYLDVYVEENLQQTPEEFIEQYRECVEYVDTQLSYYSQFFPGESLNVFFGDHGQAIETVFQKSDNMFPLLSCHDDRIHVPLILNGRTIKSKEVNQLFSLKDLGQVLIDLLNKYENYLNVDKNTEKLEVSIPEVEFVPIQFEPIYNKDAMKNYLKAGGEKFVCGTKAVRTENEKYVLYANGEEEFYILPDEVTNISKDYMLNALIKKTKNLLLSKEFPRFN</sequence>
<dbReference type="Pfam" id="PF00884">
    <property type="entry name" value="Sulfatase"/>
    <property type="match status" value="1"/>
</dbReference>
<comment type="caution">
    <text evidence="2">The sequence shown here is derived from an EMBL/GenBank/DDBJ whole genome shotgun (WGS) entry which is preliminary data.</text>
</comment>
<proteinExistence type="predicted"/>
<dbReference type="AlphaFoldDB" id="A0A1E5G3R4"/>
<dbReference type="PANTHER" id="PTHR43751">
    <property type="entry name" value="SULFATASE"/>
    <property type="match status" value="1"/>
</dbReference>
<dbReference type="Gene3D" id="3.40.50.720">
    <property type="entry name" value="NAD(P)-binding Rossmann-like Domain"/>
    <property type="match status" value="1"/>
</dbReference>
<dbReference type="Proteomes" id="UP000094296">
    <property type="component" value="Unassembled WGS sequence"/>
</dbReference>